<proteinExistence type="predicted"/>
<comment type="caution">
    <text evidence="1">The sequence shown here is derived from an EMBL/GenBank/DDBJ whole genome shotgun (WGS) entry which is preliminary data.</text>
</comment>
<dbReference type="EMBL" id="BARU01035688">
    <property type="protein sequence ID" value="GAH83311.1"/>
    <property type="molecule type" value="Genomic_DNA"/>
</dbReference>
<organism evidence="1">
    <name type="scientific">marine sediment metagenome</name>
    <dbReference type="NCBI Taxonomy" id="412755"/>
    <lineage>
        <taxon>unclassified sequences</taxon>
        <taxon>metagenomes</taxon>
        <taxon>ecological metagenomes</taxon>
    </lineage>
</organism>
<feature type="non-terminal residue" evidence="1">
    <location>
        <position position="1"/>
    </location>
</feature>
<reference evidence="1" key="1">
    <citation type="journal article" date="2014" name="Front. Microbiol.">
        <title>High frequency of phylogenetically diverse reductive dehalogenase-homologous genes in deep subseafloor sedimentary metagenomes.</title>
        <authorList>
            <person name="Kawai M."/>
            <person name="Futagami T."/>
            <person name="Toyoda A."/>
            <person name="Takaki Y."/>
            <person name="Nishi S."/>
            <person name="Hori S."/>
            <person name="Arai W."/>
            <person name="Tsubouchi T."/>
            <person name="Morono Y."/>
            <person name="Uchiyama I."/>
            <person name="Ito T."/>
            <person name="Fujiyama A."/>
            <person name="Inagaki F."/>
            <person name="Takami H."/>
        </authorList>
    </citation>
    <scope>NUCLEOTIDE SEQUENCE</scope>
    <source>
        <strain evidence="1">Expedition CK06-06</strain>
    </source>
</reference>
<dbReference type="AlphaFoldDB" id="X1ILJ8"/>
<protein>
    <submittedName>
        <fullName evidence="1">Uncharacterized protein</fullName>
    </submittedName>
</protein>
<evidence type="ECO:0000313" key="1">
    <source>
        <dbReference type="EMBL" id="GAH83311.1"/>
    </source>
</evidence>
<name>X1ILJ8_9ZZZZ</name>
<gene>
    <name evidence="1" type="ORF">S03H2_55814</name>
</gene>
<accession>X1ILJ8</accession>
<sequence length="59" mass="6440">KPSPGFKVLNGDGATGDIYVFRGPDSQGFANSACPPEQDPYQQLVPEASGRFFELLYIF</sequence>